<feature type="transmembrane region" description="Helical" evidence="1">
    <location>
        <begin position="26"/>
        <end position="47"/>
    </location>
</feature>
<evidence type="ECO:0000259" key="2">
    <source>
        <dbReference type="Pfam" id="PF14368"/>
    </source>
</evidence>
<evidence type="ECO:0000256" key="1">
    <source>
        <dbReference type="SAM" id="Phobius"/>
    </source>
</evidence>
<keyword evidence="1" id="KW-0812">Transmembrane</keyword>
<evidence type="ECO:0000313" key="3">
    <source>
        <dbReference type="EnsemblPlants" id="AET5Gv20987200.1"/>
    </source>
</evidence>
<dbReference type="CDD" id="cd04660">
    <property type="entry name" value="nsLTP_like"/>
    <property type="match status" value="1"/>
</dbReference>
<sequence>THSQRSHTNPILHHSNNKGKRRRCNIVIAMAKLMCLCFIILAIAVAVSADECEGDRQDMIKECGQYTKWPAEPKLDPSKACCVVWQKANIPCLCAGLTKEKEKIWCMEKVGYVANFCKKPFPHGYKCGSYTFPPLA</sequence>
<name>A0A453LZT8_AEGTS</name>
<reference evidence="3" key="3">
    <citation type="journal article" date="2017" name="Nature">
        <title>Genome sequence of the progenitor of the wheat D genome Aegilops tauschii.</title>
        <authorList>
            <person name="Luo M.C."/>
            <person name="Gu Y.Q."/>
            <person name="Puiu D."/>
            <person name="Wang H."/>
            <person name="Twardziok S.O."/>
            <person name="Deal K.R."/>
            <person name="Huo N."/>
            <person name="Zhu T."/>
            <person name="Wang L."/>
            <person name="Wang Y."/>
            <person name="McGuire P.E."/>
            <person name="Liu S."/>
            <person name="Long H."/>
            <person name="Ramasamy R.K."/>
            <person name="Rodriguez J.C."/>
            <person name="Van S.L."/>
            <person name="Yuan L."/>
            <person name="Wang Z."/>
            <person name="Xia Z."/>
            <person name="Xiao L."/>
            <person name="Anderson O.D."/>
            <person name="Ouyang S."/>
            <person name="Liang Y."/>
            <person name="Zimin A.V."/>
            <person name="Pertea G."/>
            <person name="Qi P."/>
            <person name="Bennetzen J.L."/>
            <person name="Dai X."/>
            <person name="Dawson M.W."/>
            <person name="Muller H.G."/>
            <person name="Kugler K."/>
            <person name="Rivarola-Duarte L."/>
            <person name="Spannagl M."/>
            <person name="Mayer K.F.X."/>
            <person name="Lu F.H."/>
            <person name="Bevan M.W."/>
            <person name="Leroy P."/>
            <person name="Li P."/>
            <person name="You F.M."/>
            <person name="Sun Q."/>
            <person name="Liu Z."/>
            <person name="Lyons E."/>
            <person name="Wicker T."/>
            <person name="Salzberg S.L."/>
            <person name="Devos K.M."/>
            <person name="Dvorak J."/>
        </authorList>
    </citation>
    <scope>NUCLEOTIDE SEQUENCE [LARGE SCALE GENOMIC DNA]</scope>
    <source>
        <strain evidence="3">cv. AL8/78</strain>
    </source>
</reference>
<dbReference type="InterPro" id="IPR044741">
    <property type="entry name" value="NsLTP-like"/>
</dbReference>
<dbReference type="SUPFAM" id="SSF47699">
    <property type="entry name" value="Bifunctional inhibitor/lipid-transfer protein/seed storage 2S albumin"/>
    <property type="match status" value="1"/>
</dbReference>
<dbReference type="EnsemblPlants" id="AET5Gv20987200.1">
    <property type="protein sequence ID" value="AET5Gv20987200.1"/>
    <property type="gene ID" value="AET5Gv20987200"/>
</dbReference>
<dbReference type="InterPro" id="IPR016140">
    <property type="entry name" value="Bifunc_inhib/LTP/seed_store"/>
</dbReference>
<dbReference type="Pfam" id="PF14368">
    <property type="entry name" value="LTP_2"/>
    <property type="match status" value="1"/>
</dbReference>
<keyword evidence="4" id="KW-1185">Reference proteome</keyword>
<dbReference type="InterPro" id="IPR036312">
    <property type="entry name" value="Bifun_inhib/LTP/seed_sf"/>
</dbReference>
<dbReference type="PANTHER" id="PTHR33286">
    <property type="entry name" value="BIFUNCTIONAL INHIBITOR/LIPID-TRANSFER PROTEIN/SEED STORAGE 2S ALBUMIN SUPERFAMILY PROTEIN"/>
    <property type="match status" value="1"/>
</dbReference>
<reference evidence="4" key="1">
    <citation type="journal article" date="2014" name="Science">
        <title>Ancient hybridizations among the ancestral genomes of bread wheat.</title>
        <authorList>
            <consortium name="International Wheat Genome Sequencing Consortium,"/>
            <person name="Marcussen T."/>
            <person name="Sandve S.R."/>
            <person name="Heier L."/>
            <person name="Spannagl M."/>
            <person name="Pfeifer M."/>
            <person name="Jakobsen K.S."/>
            <person name="Wulff B.B."/>
            <person name="Steuernagel B."/>
            <person name="Mayer K.F."/>
            <person name="Olsen O.A."/>
        </authorList>
    </citation>
    <scope>NUCLEOTIDE SEQUENCE [LARGE SCALE GENOMIC DNA]</scope>
    <source>
        <strain evidence="4">cv. AL8/78</strain>
    </source>
</reference>
<feature type="domain" description="Bifunctional inhibitor/plant lipid transfer protein/seed storage helical" evidence="2">
    <location>
        <begin position="48"/>
        <end position="127"/>
    </location>
</feature>
<keyword evidence="1" id="KW-1133">Transmembrane helix</keyword>
<dbReference type="AlphaFoldDB" id="A0A453LZT8"/>
<protein>
    <recommendedName>
        <fullName evidence="2">Bifunctional inhibitor/plant lipid transfer protein/seed storage helical domain-containing protein</fullName>
    </recommendedName>
</protein>
<dbReference type="STRING" id="200361.A0A453LZT8"/>
<reference evidence="4" key="2">
    <citation type="journal article" date="2017" name="Nat. Plants">
        <title>The Aegilops tauschii genome reveals multiple impacts of transposons.</title>
        <authorList>
            <person name="Zhao G."/>
            <person name="Zou C."/>
            <person name="Li K."/>
            <person name="Wang K."/>
            <person name="Li T."/>
            <person name="Gao L."/>
            <person name="Zhang X."/>
            <person name="Wang H."/>
            <person name="Yang Z."/>
            <person name="Liu X."/>
            <person name="Jiang W."/>
            <person name="Mao L."/>
            <person name="Kong X."/>
            <person name="Jiao Y."/>
            <person name="Jia J."/>
        </authorList>
    </citation>
    <scope>NUCLEOTIDE SEQUENCE [LARGE SCALE GENOMIC DNA]</scope>
    <source>
        <strain evidence="4">cv. AL8/78</strain>
    </source>
</reference>
<dbReference type="PANTHER" id="PTHR33286:SF52">
    <property type="entry name" value="EXPRESSED PROTEIN"/>
    <property type="match status" value="1"/>
</dbReference>
<reference evidence="3" key="5">
    <citation type="journal article" date="2021" name="G3 (Bethesda)">
        <title>Aegilops tauschii genome assembly Aet v5.0 features greater sequence contiguity and improved annotation.</title>
        <authorList>
            <person name="Wang L."/>
            <person name="Zhu T."/>
            <person name="Rodriguez J.C."/>
            <person name="Deal K.R."/>
            <person name="Dubcovsky J."/>
            <person name="McGuire P.E."/>
            <person name="Lux T."/>
            <person name="Spannagl M."/>
            <person name="Mayer K.F.X."/>
            <person name="Baldrich P."/>
            <person name="Meyers B.C."/>
            <person name="Huo N."/>
            <person name="Gu Y.Q."/>
            <person name="Zhou H."/>
            <person name="Devos K.M."/>
            <person name="Bennetzen J.L."/>
            <person name="Unver T."/>
            <person name="Budak H."/>
            <person name="Gulick P.J."/>
            <person name="Galiba G."/>
            <person name="Kalapos B."/>
            <person name="Nelson D.R."/>
            <person name="Li P."/>
            <person name="You F.M."/>
            <person name="Luo M.C."/>
            <person name="Dvorak J."/>
        </authorList>
    </citation>
    <scope>NUCLEOTIDE SEQUENCE [LARGE SCALE GENOMIC DNA]</scope>
    <source>
        <strain evidence="3">cv. AL8/78</strain>
    </source>
</reference>
<organism evidence="3 4">
    <name type="scientific">Aegilops tauschii subsp. strangulata</name>
    <name type="common">Goatgrass</name>
    <dbReference type="NCBI Taxonomy" id="200361"/>
    <lineage>
        <taxon>Eukaryota</taxon>
        <taxon>Viridiplantae</taxon>
        <taxon>Streptophyta</taxon>
        <taxon>Embryophyta</taxon>
        <taxon>Tracheophyta</taxon>
        <taxon>Spermatophyta</taxon>
        <taxon>Magnoliopsida</taxon>
        <taxon>Liliopsida</taxon>
        <taxon>Poales</taxon>
        <taxon>Poaceae</taxon>
        <taxon>BOP clade</taxon>
        <taxon>Pooideae</taxon>
        <taxon>Triticodae</taxon>
        <taxon>Triticeae</taxon>
        <taxon>Triticinae</taxon>
        <taxon>Aegilops</taxon>
    </lineage>
</organism>
<evidence type="ECO:0000313" key="4">
    <source>
        <dbReference type="Proteomes" id="UP000015105"/>
    </source>
</evidence>
<reference evidence="3" key="4">
    <citation type="submission" date="2019-03" db="UniProtKB">
        <authorList>
            <consortium name="EnsemblPlants"/>
        </authorList>
    </citation>
    <scope>IDENTIFICATION</scope>
</reference>
<keyword evidence="1" id="KW-0472">Membrane</keyword>
<proteinExistence type="predicted"/>
<dbReference type="Gene3D" id="1.10.110.10">
    <property type="entry name" value="Plant lipid-transfer and hydrophobic proteins"/>
    <property type="match status" value="1"/>
</dbReference>
<dbReference type="Proteomes" id="UP000015105">
    <property type="component" value="Chromosome 5D"/>
</dbReference>
<accession>A0A453LZT8</accession>
<dbReference type="Gramene" id="AET5Gv20987200.1">
    <property type="protein sequence ID" value="AET5Gv20987200.1"/>
    <property type="gene ID" value="AET5Gv20987200"/>
</dbReference>